<reference evidence="4" key="1">
    <citation type="submission" date="2021-03" db="EMBL/GenBank/DDBJ databases">
        <authorList>
            <person name="Tagirdzhanova G."/>
        </authorList>
    </citation>
    <scope>NUCLEOTIDE SEQUENCE</scope>
</reference>
<dbReference type="SUPFAM" id="SSF52949">
    <property type="entry name" value="Macro domain-like"/>
    <property type="match status" value="1"/>
</dbReference>
<feature type="region of interest" description="Disordered" evidence="2">
    <location>
        <begin position="57"/>
        <end position="131"/>
    </location>
</feature>
<evidence type="ECO:0000313" key="5">
    <source>
        <dbReference type="Proteomes" id="UP000664169"/>
    </source>
</evidence>
<name>A0A8H3FQP1_9LECA</name>
<dbReference type="PANTHER" id="PTHR35596">
    <property type="entry name" value="DUF2263 DOMAIN-CONTAINING PROTEIN"/>
    <property type="match status" value="1"/>
</dbReference>
<dbReference type="OrthoDB" id="9985428at2759"/>
<dbReference type="InterPro" id="IPR012664">
    <property type="entry name" value="CHP02452"/>
</dbReference>
<feature type="coiled-coil region" evidence="1">
    <location>
        <begin position="371"/>
        <end position="398"/>
    </location>
</feature>
<evidence type="ECO:0000256" key="1">
    <source>
        <dbReference type="SAM" id="Coils"/>
    </source>
</evidence>
<sequence>MGRTETSQGLAPPAIRKNARTKQARHIINKTIPAILLSNSRAKQGVESSLLIVNPCIQPPTNVQPDDTGNEREPKYVQRKGQGRRKIKHSTPGFAESNIHGLDQSKKRHISHDGAGSSVGLPPSLNPPKESSVRIMWTDSLTAAAALTKSSTKITKKKQPNVCILNMASPLRPGGGVLNGATSQEEFLCARTTLLPSLKESFYRLPEVGGVFTHDVLVFRNSRPLHDSLGGISVAERFWVDVISAAMLRFPHLQGEEGENKRWSTEDRIVAEAKMRAVLRIASHHGIKKLVLGAWGCGAYGNPVYDVAEAWKKVLTRHQNNHKKEEEDVWVSIEEVVFAISNRTMADEFASVFDKLVEVESDSDVNDGEEHEHKDEIAEELQDKIRQLQDQLSGTQNAGLKSRLGLVLDDLKMQLRHRGKETEETNDVRNHSRDEVS</sequence>
<keyword evidence="1" id="KW-0175">Coiled coil</keyword>
<dbReference type="PANTHER" id="PTHR35596:SF1">
    <property type="entry name" value="MICROBIAL-TYPE PARG CATALYTIC DOMAIN-CONTAINING PROTEIN"/>
    <property type="match status" value="1"/>
</dbReference>
<organism evidence="4 5">
    <name type="scientific">Gomphillus americanus</name>
    <dbReference type="NCBI Taxonomy" id="1940652"/>
    <lineage>
        <taxon>Eukaryota</taxon>
        <taxon>Fungi</taxon>
        <taxon>Dikarya</taxon>
        <taxon>Ascomycota</taxon>
        <taxon>Pezizomycotina</taxon>
        <taxon>Lecanoromycetes</taxon>
        <taxon>OSLEUM clade</taxon>
        <taxon>Ostropomycetidae</taxon>
        <taxon>Ostropales</taxon>
        <taxon>Graphidaceae</taxon>
        <taxon>Gomphilloideae</taxon>
        <taxon>Gomphillus</taxon>
    </lineage>
</organism>
<dbReference type="InterPro" id="IPR019261">
    <property type="entry name" value="PARG_cat_microbial"/>
</dbReference>
<dbReference type="EMBL" id="CAJPDQ010000031">
    <property type="protein sequence ID" value="CAF9928879.1"/>
    <property type="molecule type" value="Genomic_DNA"/>
</dbReference>
<comment type="caution">
    <text evidence="4">The sequence shown here is derived from an EMBL/GenBank/DDBJ whole genome shotgun (WGS) entry which is preliminary data.</text>
</comment>
<feature type="compositionally biased region" description="Basic residues" evidence="2">
    <location>
        <begin position="77"/>
        <end position="89"/>
    </location>
</feature>
<dbReference type="Proteomes" id="UP000664169">
    <property type="component" value="Unassembled WGS sequence"/>
</dbReference>
<dbReference type="InterPro" id="IPR043472">
    <property type="entry name" value="Macro_dom-like"/>
</dbReference>
<keyword evidence="5" id="KW-1185">Reference proteome</keyword>
<dbReference type="NCBIfam" id="TIGR02452">
    <property type="entry name" value="TIGR02452 family protein"/>
    <property type="match status" value="1"/>
</dbReference>
<proteinExistence type="predicted"/>
<feature type="region of interest" description="Disordered" evidence="2">
    <location>
        <begin position="1"/>
        <end position="22"/>
    </location>
</feature>
<evidence type="ECO:0000256" key="2">
    <source>
        <dbReference type="SAM" id="MobiDB-lite"/>
    </source>
</evidence>
<gene>
    <name evidence="4" type="ORF">GOMPHAMPRED_005241</name>
</gene>
<feature type="domain" description="Microbial-type PARG catalytic" evidence="3">
    <location>
        <begin position="126"/>
        <end position="204"/>
    </location>
</feature>
<evidence type="ECO:0000259" key="3">
    <source>
        <dbReference type="Pfam" id="PF10021"/>
    </source>
</evidence>
<protein>
    <recommendedName>
        <fullName evidence="3">Microbial-type PARG catalytic domain-containing protein</fullName>
    </recommendedName>
</protein>
<dbReference type="Gene3D" id="3.40.220.10">
    <property type="entry name" value="Leucine Aminopeptidase, subunit E, domain 1"/>
    <property type="match status" value="1"/>
</dbReference>
<feature type="compositionally biased region" description="Basic and acidic residues" evidence="2">
    <location>
        <begin position="420"/>
        <end position="437"/>
    </location>
</feature>
<evidence type="ECO:0000313" key="4">
    <source>
        <dbReference type="EMBL" id="CAF9928879.1"/>
    </source>
</evidence>
<accession>A0A8H3FQP1</accession>
<feature type="region of interest" description="Disordered" evidence="2">
    <location>
        <begin position="416"/>
        <end position="437"/>
    </location>
</feature>
<dbReference type="AlphaFoldDB" id="A0A8H3FQP1"/>
<dbReference type="Pfam" id="PF10021">
    <property type="entry name" value="PARG_cat_microb"/>
    <property type="match status" value="1"/>
</dbReference>